<gene>
    <name evidence="1" type="ORF">JEQ47_01595</name>
</gene>
<dbReference type="RefSeq" id="WP_198874639.1">
    <property type="nucleotide sequence ID" value="NZ_JAEKMH010000001.1"/>
</dbReference>
<dbReference type="EMBL" id="JAEKMH010000001">
    <property type="protein sequence ID" value="MBJ3783401.1"/>
    <property type="molecule type" value="Genomic_DNA"/>
</dbReference>
<comment type="caution">
    <text evidence="1">The sequence shown here is derived from an EMBL/GenBank/DDBJ whole genome shotgun (WGS) entry which is preliminary data.</text>
</comment>
<organism evidence="1 2">
    <name type="scientific">Devosia sediminis</name>
    <dbReference type="NCBI Taxonomy" id="2798801"/>
    <lineage>
        <taxon>Bacteria</taxon>
        <taxon>Pseudomonadati</taxon>
        <taxon>Pseudomonadota</taxon>
        <taxon>Alphaproteobacteria</taxon>
        <taxon>Hyphomicrobiales</taxon>
        <taxon>Devosiaceae</taxon>
        <taxon>Devosia</taxon>
    </lineage>
</organism>
<reference evidence="1" key="1">
    <citation type="submission" date="2020-12" db="EMBL/GenBank/DDBJ databases">
        <title>Devosia sp. MSA67 isolated from Mo River.</title>
        <authorList>
            <person name="Ma F."/>
            <person name="Zi Z."/>
        </authorList>
    </citation>
    <scope>NUCLEOTIDE SEQUENCE</scope>
    <source>
        <strain evidence="1">MSA67</strain>
    </source>
</reference>
<dbReference type="InterPro" id="IPR021874">
    <property type="entry name" value="Phage_Mu_Gp27"/>
</dbReference>
<dbReference type="Pfam" id="PF11985">
    <property type="entry name" value="Phage_Mu_Gp27"/>
    <property type="match status" value="1"/>
</dbReference>
<dbReference type="AlphaFoldDB" id="A0A934IUP9"/>
<proteinExistence type="predicted"/>
<keyword evidence="2" id="KW-1185">Reference proteome</keyword>
<evidence type="ECO:0000313" key="1">
    <source>
        <dbReference type="EMBL" id="MBJ3783401.1"/>
    </source>
</evidence>
<name>A0A934IUP9_9HYPH</name>
<sequence length="201" mass="22161">MTDRGRGRLSGLDLLPEEAGPIIAWAAEQLQNRDRTQQDIYDEFFAKLQRLQAEHRGELEFAIPSRSAFNRYSIKLATLTRRLEETREIAGALAGRFDAKASDDLTLIAAEAIKTLIFETVTAAGEHGIDPKGTMSLASALHKAAQAQGVSTERRKTVEADFKGKVDKALSAVENTVGKDGKEVLRRIREDVYGIFDKSEG</sequence>
<protein>
    <submittedName>
        <fullName evidence="1">DUF3486 family protein</fullName>
    </submittedName>
</protein>
<accession>A0A934IUP9</accession>
<dbReference type="Proteomes" id="UP000602124">
    <property type="component" value="Unassembled WGS sequence"/>
</dbReference>
<evidence type="ECO:0000313" key="2">
    <source>
        <dbReference type="Proteomes" id="UP000602124"/>
    </source>
</evidence>